<evidence type="ECO:0000313" key="2">
    <source>
        <dbReference type="Proteomes" id="UP000044806"/>
    </source>
</evidence>
<dbReference type="EMBL" id="CWOW01000003">
    <property type="protein sequence ID" value="CSA16549.1"/>
    <property type="molecule type" value="Genomic_DNA"/>
</dbReference>
<reference evidence="1 2" key="1">
    <citation type="submission" date="2015-07" db="EMBL/GenBank/DDBJ databases">
        <authorList>
            <consortium name="Pathogen Informatics"/>
        </authorList>
    </citation>
    <scope>NUCLEOTIDE SEQUENCE [LARGE SCALE GENOMIC DNA]</scope>
    <source>
        <strain evidence="1 2">A51</strain>
    </source>
</reference>
<sequence length="167" mass="19383">MWRGRLHDRVPFQIAGMSELGAAFTALINQDFFRFPAAIHNGFIDHGLVGNHLIDFHAARGGHDHFRLRIFNPNCQLIRCKATKHHRVNRAQTRTSQHRHRRFWDHRHVDDHAITLAHPLCGQHTSNFRDTVTQCRVTVALLFACHGRIINQRRVITTSLFTMIVEC</sequence>
<organism evidence="1 2">
    <name type="scientific">Vibrio cholerae</name>
    <dbReference type="NCBI Taxonomy" id="666"/>
    <lineage>
        <taxon>Bacteria</taxon>
        <taxon>Pseudomonadati</taxon>
        <taxon>Pseudomonadota</taxon>
        <taxon>Gammaproteobacteria</taxon>
        <taxon>Vibrionales</taxon>
        <taxon>Vibrionaceae</taxon>
        <taxon>Vibrio</taxon>
    </lineage>
</organism>
<name>A0A655PTH8_VIBCL</name>
<dbReference type="AntiFam" id="ANF00075">
    <property type="entry name" value="Shadow ORF (opposite prpE)"/>
</dbReference>
<evidence type="ECO:0000313" key="1">
    <source>
        <dbReference type="EMBL" id="CSA16549.1"/>
    </source>
</evidence>
<accession>A0A655PTH8</accession>
<gene>
    <name evidence="1" type="ORF">ERS013165_00927</name>
</gene>
<dbReference type="AlphaFoldDB" id="A0A655PTH8"/>
<protein>
    <submittedName>
        <fullName evidence="1">Uncharacterized protein</fullName>
    </submittedName>
</protein>
<proteinExistence type="predicted"/>
<dbReference type="Proteomes" id="UP000044806">
    <property type="component" value="Unassembled WGS sequence"/>
</dbReference>